<dbReference type="SUPFAM" id="SSF51695">
    <property type="entry name" value="PLC-like phosphodiesterases"/>
    <property type="match status" value="1"/>
</dbReference>
<gene>
    <name evidence="3" type="ORF">BCR38DRAFT_460870</name>
</gene>
<evidence type="ECO:0000313" key="4">
    <source>
        <dbReference type="Proteomes" id="UP000193689"/>
    </source>
</evidence>
<dbReference type="EMBL" id="MCFJ01000016">
    <property type="protein sequence ID" value="ORY58556.1"/>
    <property type="molecule type" value="Genomic_DNA"/>
</dbReference>
<dbReference type="InParanoid" id="A0A1Y2DHE3"/>
<dbReference type="Proteomes" id="UP000193689">
    <property type="component" value="Unassembled WGS sequence"/>
</dbReference>
<evidence type="ECO:0000313" key="3">
    <source>
        <dbReference type="EMBL" id="ORY58556.1"/>
    </source>
</evidence>
<dbReference type="InterPro" id="IPR017946">
    <property type="entry name" value="PLC-like_Pdiesterase_TIM-brl"/>
</dbReference>
<sequence>MMFSLPSLALAIFSAATYASAQSDIPLSNSLQKILSQSDKGMYTYPTSLTQGIIPKPFHSHNDYWRPVPFYSALSHGAISIEADVWLYNDTLHVGHEESALTANRTLKSLYIDPLLSVLRAQNPDSEFITDGKPTRNGVFDTNSGQTTFLFIDVKTEGAETFSYVIKALQPLRDAGYLTVFNGSTVIPGPVTVIGTGNTPLNQIQGVAPRDYFFDAQLSTLRTAQKNITAEVSPIASTDFSGKIGEVKGGALSEEQLEVLRGQIEEAHAKGIMVRYWDLPGWPVRTRDVVWRTLWDEGVDLLNVDDLEAVANF</sequence>
<evidence type="ECO:0000256" key="1">
    <source>
        <dbReference type="ARBA" id="ARBA00008858"/>
    </source>
</evidence>
<dbReference type="OrthoDB" id="4153866at2759"/>
<comment type="caution">
    <text evidence="3">The sequence shown here is derived from an EMBL/GenBank/DDBJ whole genome shotgun (WGS) entry which is preliminary data.</text>
</comment>
<proteinExistence type="inferred from homology"/>
<keyword evidence="2" id="KW-0732">Signal</keyword>
<feature type="chain" id="PRO_5012937564" evidence="2">
    <location>
        <begin position="22"/>
        <end position="313"/>
    </location>
</feature>
<reference evidence="3 4" key="1">
    <citation type="submission" date="2016-07" db="EMBL/GenBank/DDBJ databases">
        <title>Pervasive Adenine N6-methylation of Active Genes in Fungi.</title>
        <authorList>
            <consortium name="DOE Joint Genome Institute"/>
            <person name="Mondo S.J."/>
            <person name="Dannebaum R.O."/>
            <person name="Kuo R.C."/>
            <person name="Labutti K."/>
            <person name="Haridas S."/>
            <person name="Kuo A."/>
            <person name="Salamov A."/>
            <person name="Ahrendt S.R."/>
            <person name="Lipzen A."/>
            <person name="Sullivan W."/>
            <person name="Andreopoulos W.B."/>
            <person name="Clum A."/>
            <person name="Lindquist E."/>
            <person name="Daum C."/>
            <person name="Ramamoorthy G.K."/>
            <person name="Gryganskyi A."/>
            <person name="Culley D."/>
            <person name="Magnuson J.K."/>
            <person name="James T.Y."/>
            <person name="O'Malley M.A."/>
            <person name="Stajich J.E."/>
            <person name="Spatafora J.W."/>
            <person name="Visel A."/>
            <person name="Grigoriev I.V."/>
        </authorList>
    </citation>
    <scope>NUCLEOTIDE SEQUENCE [LARGE SCALE GENOMIC DNA]</scope>
    <source>
        <strain evidence="3 4">CBS 129021</strain>
    </source>
</reference>
<dbReference type="GeneID" id="63778677"/>
<dbReference type="CDD" id="cd08577">
    <property type="entry name" value="PI-PLCc_GDPD_SF_unchar3"/>
    <property type="match status" value="1"/>
</dbReference>
<dbReference type="FunCoup" id="A0A1Y2DHE3">
    <property type="interactions" value="4"/>
</dbReference>
<comment type="similarity">
    <text evidence="1">Belongs to the AIM6 family.</text>
</comment>
<dbReference type="InterPro" id="IPR051236">
    <property type="entry name" value="HAT_RTT109-like"/>
</dbReference>
<protein>
    <submittedName>
        <fullName evidence="3">PLC-like phosphodiesterase</fullName>
    </submittedName>
</protein>
<dbReference type="AlphaFoldDB" id="A0A1Y2DHE3"/>
<feature type="signal peptide" evidence="2">
    <location>
        <begin position="1"/>
        <end position="21"/>
    </location>
</feature>
<dbReference type="InterPro" id="IPR039559">
    <property type="entry name" value="AIM6_PI-PLC-like_dom"/>
</dbReference>
<dbReference type="Gene3D" id="3.20.20.190">
    <property type="entry name" value="Phosphatidylinositol (PI) phosphodiesterase"/>
    <property type="match status" value="1"/>
</dbReference>
<organism evidence="3 4">
    <name type="scientific">Pseudomassariella vexata</name>
    <dbReference type="NCBI Taxonomy" id="1141098"/>
    <lineage>
        <taxon>Eukaryota</taxon>
        <taxon>Fungi</taxon>
        <taxon>Dikarya</taxon>
        <taxon>Ascomycota</taxon>
        <taxon>Pezizomycotina</taxon>
        <taxon>Sordariomycetes</taxon>
        <taxon>Xylariomycetidae</taxon>
        <taxon>Amphisphaeriales</taxon>
        <taxon>Pseudomassariaceae</taxon>
        <taxon>Pseudomassariella</taxon>
    </lineage>
</organism>
<dbReference type="STRING" id="1141098.A0A1Y2DHE3"/>
<dbReference type="GO" id="GO:0008081">
    <property type="term" value="F:phosphoric diester hydrolase activity"/>
    <property type="evidence" value="ECO:0007669"/>
    <property type="project" value="InterPro"/>
</dbReference>
<dbReference type="RefSeq" id="XP_040711473.1">
    <property type="nucleotide sequence ID" value="XM_040862465.1"/>
</dbReference>
<dbReference type="PANTHER" id="PTHR31571:SF5">
    <property type="entry name" value="ALTERED INHERITANCE OF MITOCHONDRIA PROTEIN 6"/>
    <property type="match status" value="1"/>
</dbReference>
<keyword evidence="4" id="KW-1185">Reference proteome</keyword>
<name>A0A1Y2DHE3_9PEZI</name>
<evidence type="ECO:0000256" key="2">
    <source>
        <dbReference type="SAM" id="SignalP"/>
    </source>
</evidence>
<dbReference type="GO" id="GO:0006629">
    <property type="term" value="P:lipid metabolic process"/>
    <property type="evidence" value="ECO:0007669"/>
    <property type="project" value="InterPro"/>
</dbReference>
<accession>A0A1Y2DHE3</accession>
<dbReference type="PANTHER" id="PTHR31571">
    <property type="entry name" value="ALTERED INHERITANCE OF MITOCHONDRIA PROTEIN 6"/>
    <property type="match status" value="1"/>
</dbReference>